<proteinExistence type="predicted"/>
<reference evidence="1 2" key="1">
    <citation type="submission" date="2016-12" db="EMBL/GenBank/DDBJ databases">
        <title>The genomes of Aspergillus section Nigri reveals drivers in fungal speciation.</title>
        <authorList>
            <consortium name="DOE Joint Genome Institute"/>
            <person name="Vesth T.C."/>
            <person name="Nybo J."/>
            <person name="Theobald S."/>
            <person name="Brandl J."/>
            <person name="Frisvad J.C."/>
            <person name="Nielsen K.F."/>
            <person name="Lyhne E.K."/>
            <person name="Kogle M.E."/>
            <person name="Kuo A."/>
            <person name="Riley R."/>
            <person name="Clum A."/>
            <person name="Nolan M."/>
            <person name="Lipzen A."/>
            <person name="Salamov A."/>
            <person name="Henrissat B."/>
            <person name="Wiebenga A."/>
            <person name="De Vries R.P."/>
            <person name="Grigoriev I.V."/>
            <person name="Mortensen U.H."/>
            <person name="Andersen M.R."/>
            <person name="Baker S.E."/>
        </authorList>
    </citation>
    <scope>NUCLEOTIDE SEQUENCE [LARGE SCALE GENOMIC DNA]</scope>
    <source>
        <strain evidence="1 2">CBS 121591</strain>
    </source>
</reference>
<name>A0A319CEX7_9EURO</name>
<evidence type="ECO:0000313" key="2">
    <source>
        <dbReference type="Proteomes" id="UP000248340"/>
    </source>
</evidence>
<evidence type="ECO:0000313" key="1">
    <source>
        <dbReference type="EMBL" id="PYH83794.1"/>
    </source>
</evidence>
<dbReference type="Proteomes" id="UP000248340">
    <property type="component" value="Unassembled WGS sequence"/>
</dbReference>
<dbReference type="EMBL" id="KZ821687">
    <property type="protein sequence ID" value="PYH83794.1"/>
    <property type="molecule type" value="Genomic_DNA"/>
</dbReference>
<protein>
    <submittedName>
        <fullName evidence="1">Uncharacterized protein</fullName>
    </submittedName>
</protein>
<dbReference type="AlphaFoldDB" id="A0A319CEX7"/>
<dbReference type="GeneID" id="37133975"/>
<organism evidence="1 2">
    <name type="scientific">Aspergillus uvarum CBS 121591</name>
    <dbReference type="NCBI Taxonomy" id="1448315"/>
    <lineage>
        <taxon>Eukaryota</taxon>
        <taxon>Fungi</taxon>
        <taxon>Dikarya</taxon>
        <taxon>Ascomycota</taxon>
        <taxon>Pezizomycotina</taxon>
        <taxon>Eurotiomycetes</taxon>
        <taxon>Eurotiomycetidae</taxon>
        <taxon>Eurotiales</taxon>
        <taxon>Aspergillaceae</taxon>
        <taxon>Aspergillus</taxon>
        <taxon>Aspergillus subgen. Circumdati</taxon>
    </lineage>
</organism>
<dbReference type="RefSeq" id="XP_025493994.1">
    <property type="nucleotide sequence ID" value="XM_025631234.1"/>
</dbReference>
<dbReference type="OrthoDB" id="10266325at2759"/>
<feature type="non-terminal residue" evidence="1">
    <location>
        <position position="1"/>
    </location>
</feature>
<sequence length="73" mass="8230">TAVASSGILFLEEGSRFSLQPLDTVSLHKFNKILDKYYKSSATCTEVRVWMDANEQYKAFADSASEDWMQDGT</sequence>
<dbReference type="VEuPathDB" id="FungiDB:BO82DRAFT_278742"/>
<gene>
    <name evidence="1" type="ORF">BO82DRAFT_278742</name>
</gene>
<keyword evidence="2" id="KW-1185">Reference proteome</keyword>
<accession>A0A319CEX7</accession>